<feature type="transmembrane region" description="Helical" evidence="6">
    <location>
        <begin position="305"/>
        <end position="330"/>
    </location>
</feature>
<feature type="transmembrane region" description="Helical" evidence="6">
    <location>
        <begin position="273"/>
        <end position="293"/>
    </location>
</feature>
<evidence type="ECO:0000256" key="1">
    <source>
        <dbReference type="ARBA" id="ARBA00004141"/>
    </source>
</evidence>
<keyword evidence="5 6" id="KW-0472">Membrane</keyword>
<comment type="caution">
    <text evidence="7">The sequence shown here is derived from an EMBL/GenBank/DDBJ whole genome shotgun (WGS) entry which is preliminary data.</text>
</comment>
<feature type="transmembrane region" description="Helical" evidence="6">
    <location>
        <begin position="128"/>
        <end position="147"/>
    </location>
</feature>
<keyword evidence="2 6" id="KW-0812">Transmembrane</keyword>
<dbReference type="GO" id="GO:0005886">
    <property type="term" value="C:plasma membrane"/>
    <property type="evidence" value="ECO:0007669"/>
    <property type="project" value="TreeGrafter"/>
</dbReference>
<dbReference type="InterPro" id="IPR001182">
    <property type="entry name" value="FtsW/RodA"/>
</dbReference>
<dbReference type="GO" id="GO:0008360">
    <property type="term" value="P:regulation of cell shape"/>
    <property type="evidence" value="ECO:0007669"/>
    <property type="project" value="UniProtKB-KW"/>
</dbReference>
<comment type="subcellular location">
    <subcellularLocation>
        <location evidence="1">Membrane</location>
        <topology evidence="1">Multi-pass membrane protein</topology>
    </subcellularLocation>
</comment>
<dbReference type="GO" id="GO:0015648">
    <property type="term" value="F:lipid-linked peptidoglycan transporter activity"/>
    <property type="evidence" value="ECO:0007669"/>
    <property type="project" value="TreeGrafter"/>
</dbReference>
<evidence type="ECO:0000313" key="8">
    <source>
        <dbReference type="Proteomes" id="UP000481852"/>
    </source>
</evidence>
<dbReference type="PANTHER" id="PTHR30474:SF1">
    <property type="entry name" value="PEPTIDOGLYCAN GLYCOSYLTRANSFERASE MRDB"/>
    <property type="match status" value="1"/>
</dbReference>
<reference evidence="7 8" key="1">
    <citation type="submission" date="2019-08" db="EMBL/GenBank/DDBJ databases">
        <title>In-depth cultivation of the pig gut microbiome towards novel bacterial diversity and tailored functional studies.</title>
        <authorList>
            <person name="Wylensek D."/>
            <person name="Hitch T.C.A."/>
            <person name="Clavel T."/>
        </authorList>
    </citation>
    <scope>NUCLEOTIDE SEQUENCE [LARGE SCALE GENOMIC DNA]</scope>
    <source>
        <strain evidence="7 8">Oil+RF-744-WCA-WT-11</strain>
    </source>
</reference>
<keyword evidence="4 6" id="KW-1133">Transmembrane helix</keyword>
<dbReference type="Proteomes" id="UP000481852">
    <property type="component" value="Unassembled WGS sequence"/>
</dbReference>
<dbReference type="PANTHER" id="PTHR30474">
    <property type="entry name" value="CELL CYCLE PROTEIN"/>
    <property type="match status" value="1"/>
</dbReference>
<dbReference type="RefSeq" id="WP_154524967.1">
    <property type="nucleotide sequence ID" value="NZ_JAQYJL010000003.1"/>
</dbReference>
<dbReference type="AlphaFoldDB" id="A0A6L5X5U9"/>
<dbReference type="GO" id="GO:0051301">
    <property type="term" value="P:cell division"/>
    <property type="evidence" value="ECO:0007669"/>
    <property type="project" value="InterPro"/>
</dbReference>
<sequence>MFRQYRIRNYSFPLAGACILLATIGLLVIGSAQESYQSRQLVGMVIGIIAMVVLSLSDYTYLLHFRWIFYAGVCLLLAAVLVFGENIGGATRWITIAGIQFQPSDLMKLVLILFFSGFFAHYENRINSLWMILLTLVLAGIPLFLTLKEPDLSTTIATAAAFCVIMFAAGLSMKIVIGVLAVAIPAVLIVLNRLLNQPGIGEKNYQVLRILAWLHPTQYPEASMQQQNSIIAIGSGQLFGKGLNNDAINSVKNGNFISESQTDFIFAVAGEELGFAGCVLIVILELIIGLLCIRIAMRARDKAGALICIGMGSLILIQSTLNICVTTGLLPNTGITLPFVSYGNTSLVIFFAGIGVCLNVGLQPKKEYVPRRRGPGKAEVRKTYRYLP</sequence>
<keyword evidence="8" id="KW-1185">Reference proteome</keyword>
<gene>
    <name evidence="7" type="ORF">FYJ35_06930</name>
</gene>
<evidence type="ECO:0000256" key="4">
    <source>
        <dbReference type="ARBA" id="ARBA00022989"/>
    </source>
</evidence>
<organism evidence="7 8">
    <name type="scientific">Porcincola intestinalis</name>
    <dbReference type="NCBI Taxonomy" id="2606632"/>
    <lineage>
        <taxon>Bacteria</taxon>
        <taxon>Bacillati</taxon>
        <taxon>Bacillota</taxon>
        <taxon>Clostridia</taxon>
        <taxon>Lachnospirales</taxon>
        <taxon>Lachnospiraceae</taxon>
        <taxon>Porcincola</taxon>
    </lineage>
</organism>
<feature type="transmembrane region" description="Helical" evidence="6">
    <location>
        <begin position="342"/>
        <end position="362"/>
    </location>
</feature>
<proteinExistence type="predicted"/>
<dbReference type="Pfam" id="PF01098">
    <property type="entry name" value="FTSW_RODA_SPOVE"/>
    <property type="match status" value="1"/>
</dbReference>
<dbReference type="GO" id="GO:0032153">
    <property type="term" value="C:cell division site"/>
    <property type="evidence" value="ECO:0007669"/>
    <property type="project" value="TreeGrafter"/>
</dbReference>
<evidence type="ECO:0000256" key="5">
    <source>
        <dbReference type="ARBA" id="ARBA00023136"/>
    </source>
</evidence>
<name>A0A6L5X5U9_9FIRM</name>
<accession>A0A6L5X5U9</accession>
<evidence type="ECO:0000256" key="6">
    <source>
        <dbReference type="SAM" id="Phobius"/>
    </source>
</evidence>
<protein>
    <submittedName>
        <fullName evidence="7">Rod shape-determining protein RodA</fullName>
    </submittedName>
</protein>
<evidence type="ECO:0000256" key="2">
    <source>
        <dbReference type="ARBA" id="ARBA00022692"/>
    </source>
</evidence>
<feature type="transmembrane region" description="Helical" evidence="6">
    <location>
        <begin position="67"/>
        <end position="84"/>
    </location>
</feature>
<evidence type="ECO:0000256" key="3">
    <source>
        <dbReference type="ARBA" id="ARBA00022960"/>
    </source>
</evidence>
<feature type="transmembrane region" description="Helical" evidence="6">
    <location>
        <begin position="41"/>
        <end position="61"/>
    </location>
</feature>
<feature type="transmembrane region" description="Helical" evidence="6">
    <location>
        <begin position="159"/>
        <end position="191"/>
    </location>
</feature>
<dbReference type="EMBL" id="VULZ01000006">
    <property type="protein sequence ID" value="MSS14778.1"/>
    <property type="molecule type" value="Genomic_DNA"/>
</dbReference>
<feature type="transmembrane region" description="Helical" evidence="6">
    <location>
        <begin position="105"/>
        <end position="122"/>
    </location>
</feature>
<keyword evidence="3" id="KW-0133">Cell shape</keyword>
<feature type="transmembrane region" description="Helical" evidence="6">
    <location>
        <begin position="12"/>
        <end position="29"/>
    </location>
</feature>
<evidence type="ECO:0000313" key="7">
    <source>
        <dbReference type="EMBL" id="MSS14778.1"/>
    </source>
</evidence>